<feature type="region of interest" description="Disordered" evidence="1">
    <location>
        <begin position="56"/>
        <end position="76"/>
    </location>
</feature>
<reference evidence="2" key="1">
    <citation type="submission" date="2017-07" db="EMBL/GenBank/DDBJ databases">
        <title>Taro Niue Genome Assembly and Annotation.</title>
        <authorList>
            <person name="Atibalentja N."/>
            <person name="Keating K."/>
            <person name="Fields C.J."/>
        </authorList>
    </citation>
    <scope>NUCLEOTIDE SEQUENCE</scope>
    <source>
        <strain evidence="2">Niue_2</strain>
        <tissue evidence="2">Leaf</tissue>
    </source>
</reference>
<protein>
    <submittedName>
        <fullName evidence="2">Uncharacterized protein</fullName>
    </submittedName>
</protein>
<accession>A0A843XNV2</accession>
<evidence type="ECO:0000313" key="2">
    <source>
        <dbReference type="EMBL" id="MQM21518.1"/>
    </source>
</evidence>
<evidence type="ECO:0000256" key="1">
    <source>
        <dbReference type="SAM" id="MobiDB-lite"/>
    </source>
</evidence>
<comment type="caution">
    <text evidence="2">The sequence shown here is derived from an EMBL/GenBank/DDBJ whole genome shotgun (WGS) entry which is preliminary data.</text>
</comment>
<dbReference type="EMBL" id="NMUH01011146">
    <property type="protein sequence ID" value="MQM21518.1"/>
    <property type="molecule type" value="Genomic_DNA"/>
</dbReference>
<name>A0A843XNV2_COLES</name>
<gene>
    <name evidence="2" type="ORF">Taro_054561</name>
</gene>
<keyword evidence="3" id="KW-1185">Reference proteome</keyword>
<dbReference type="AlphaFoldDB" id="A0A843XNV2"/>
<evidence type="ECO:0000313" key="3">
    <source>
        <dbReference type="Proteomes" id="UP000652761"/>
    </source>
</evidence>
<feature type="non-terminal residue" evidence="2">
    <location>
        <position position="1"/>
    </location>
</feature>
<proteinExistence type="predicted"/>
<sequence>MTRGNIKITTSQKTSKKMISYATRRPLEATPERTQTRVRLQITLKKSGCTRTLPLDEVGNTADGEQWDQDLSALIP</sequence>
<organism evidence="2 3">
    <name type="scientific">Colocasia esculenta</name>
    <name type="common">Wild taro</name>
    <name type="synonym">Arum esculentum</name>
    <dbReference type="NCBI Taxonomy" id="4460"/>
    <lineage>
        <taxon>Eukaryota</taxon>
        <taxon>Viridiplantae</taxon>
        <taxon>Streptophyta</taxon>
        <taxon>Embryophyta</taxon>
        <taxon>Tracheophyta</taxon>
        <taxon>Spermatophyta</taxon>
        <taxon>Magnoliopsida</taxon>
        <taxon>Liliopsida</taxon>
        <taxon>Araceae</taxon>
        <taxon>Aroideae</taxon>
        <taxon>Colocasieae</taxon>
        <taxon>Colocasia</taxon>
    </lineage>
</organism>
<dbReference type="Proteomes" id="UP000652761">
    <property type="component" value="Unassembled WGS sequence"/>
</dbReference>